<dbReference type="EMBL" id="JBHUHP010000007">
    <property type="protein sequence ID" value="MFD2091314.1"/>
    <property type="molecule type" value="Genomic_DNA"/>
</dbReference>
<evidence type="ECO:0000313" key="2">
    <source>
        <dbReference type="Proteomes" id="UP001597402"/>
    </source>
</evidence>
<dbReference type="RefSeq" id="WP_376873473.1">
    <property type="nucleotide sequence ID" value="NZ_JBHUHP010000007.1"/>
</dbReference>
<proteinExistence type="predicted"/>
<keyword evidence="2" id="KW-1185">Reference proteome</keyword>
<name>A0ABW4X894_9ACTN</name>
<sequence length="234" mass="24643">MSVGLPVPAGASDPDVVADGTVVYSGGDRASTDVAVQPLVDGSIRATVALEDDSAPASYSFPLTLPEDVVAVPAEDGGVDFVKTDTPTEGTVQELTLGHVDPAWAVDGNGQPVPSSYELVDGALVQHIELDEATAFPVVADPRWTWGWTTGTVYFNKYETQGVAGGAISLVGVFSFAPPPFNVVALWYTGNIIGWASSAMWQRKCLKVQYGFTWSWKGATPGVTPGHYTGGYCR</sequence>
<reference evidence="2" key="1">
    <citation type="journal article" date="2019" name="Int. J. Syst. Evol. Microbiol.">
        <title>The Global Catalogue of Microorganisms (GCM) 10K type strain sequencing project: providing services to taxonomists for standard genome sequencing and annotation.</title>
        <authorList>
            <consortium name="The Broad Institute Genomics Platform"/>
            <consortium name="The Broad Institute Genome Sequencing Center for Infectious Disease"/>
            <person name="Wu L."/>
            <person name="Ma J."/>
        </authorList>
    </citation>
    <scope>NUCLEOTIDE SEQUENCE [LARGE SCALE GENOMIC DNA]</scope>
    <source>
        <strain evidence="2">JCM 3338</strain>
    </source>
</reference>
<dbReference type="Proteomes" id="UP001597402">
    <property type="component" value="Unassembled WGS sequence"/>
</dbReference>
<evidence type="ECO:0000313" key="1">
    <source>
        <dbReference type="EMBL" id="MFD2091314.1"/>
    </source>
</evidence>
<protein>
    <submittedName>
        <fullName evidence="1">Uncharacterized protein</fullName>
    </submittedName>
</protein>
<comment type="caution">
    <text evidence="1">The sequence shown here is derived from an EMBL/GenBank/DDBJ whole genome shotgun (WGS) entry which is preliminary data.</text>
</comment>
<gene>
    <name evidence="1" type="ORF">ACFSHS_06950</name>
</gene>
<accession>A0ABW4X894</accession>
<organism evidence="1 2">
    <name type="scientific">Blastococcus deserti</name>
    <dbReference type="NCBI Taxonomy" id="2259033"/>
    <lineage>
        <taxon>Bacteria</taxon>
        <taxon>Bacillati</taxon>
        <taxon>Actinomycetota</taxon>
        <taxon>Actinomycetes</taxon>
        <taxon>Geodermatophilales</taxon>
        <taxon>Geodermatophilaceae</taxon>
        <taxon>Blastococcus</taxon>
    </lineage>
</organism>